<comment type="catalytic activity">
    <reaction evidence="1">
        <text>ATP-independent breakage of single-stranded DNA, followed by passage and rejoining.</text>
        <dbReference type="EC" id="5.6.2.1"/>
    </reaction>
</comment>
<dbReference type="SMART" id="SM00437">
    <property type="entry name" value="TOP1Ac"/>
    <property type="match status" value="1"/>
</dbReference>
<evidence type="ECO:0000256" key="8">
    <source>
        <dbReference type="ARBA" id="ARBA00023235"/>
    </source>
</evidence>
<dbReference type="CDD" id="cd03362">
    <property type="entry name" value="TOPRIM_TopoIA_TopoIII"/>
    <property type="match status" value="1"/>
</dbReference>
<evidence type="ECO:0000256" key="12">
    <source>
        <dbReference type="ARBA" id="ARBA00032877"/>
    </source>
</evidence>
<dbReference type="AlphaFoldDB" id="A0A2S1KRR0"/>
<dbReference type="SMART" id="SM00436">
    <property type="entry name" value="TOP1Bc"/>
    <property type="match status" value="1"/>
</dbReference>
<dbReference type="InterPro" id="IPR003602">
    <property type="entry name" value="Topo_IA_DNA-bd_dom"/>
</dbReference>
<evidence type="ECO:0000259" key="14">
    <source>
        <dbReference type="PROSITE" id="PS52039"/>
    </source>
</evidence>
<dbReference type="PROSITE" id="PS50880">
    <property type="entry name" value="TOPRIM"/>
    <property type="match status" value="1"/>
</dbReference>
<dbReference type="GO" id="GO:0043597">
    <property type="term" value="C:cytoplasmic replication fork"/>
    <property type="evidence" value="ECO:0007669"/>
    <property type="project" value="TreeGrafter"/>
</dbReference>
<organism evidence="15 16">
    <name type="scientific">Weissella cibaria</name>
    <dbReference type="NCBI Taxonomy" id="137591"/>
    <lineage>
        <taxon>Bacteria</taxon>
        <taxon>Bacillati</taxon>
        <taxon>Bacillota</taxon>
        <taxon>Bacilli</taxon>
        <taxon>Lactobacillales</taxon>
        <taxon>Lactobacillaceae</taxon>
        <taxon>Weissella</taxon>
    </lineage>
</organism>
<evidence type="ECO:0000256" key="9">
    <source>
        <dbReference type="ARBA" id="ARBA00030003"/>
    </source>
</evidence>
<dbReference type="PROSITE" id="PS00396">
    <property type="entry name" value="TOPO_IA_1"/>
    <property type="match status" value="1"/>
</dbReference>
<dbReference type="GO" id="GO:0046872">
    <property type="term" value="F:metal ion binding"/>
    <property type="evidence" value="ECO:0007669"/>
    <property type="project" value="UniProtKB-KW"/>
</dbReference>
<dbReference type="EMBL" id="CP020928">
    <property type="protein sequence ID" value="AWF95682.1"/>
    <property type="molecule type" value="Genomic_DNA"/>
</dbReference>
<evidence type="ECO:0000256" key="6">
    <source>
        <dbReference type="ARBA" id="ARBA00023029"/>
    </source>
</evidence>
<dbReference type="GO" id="GO:0006281">
    <property type="term" value="P:DNA repair"/>
    <property type="evidence" value="ECO:0007669"/>
    <property type="project" value="TreeGrafter"/>
</dbReference>
<dbReference type="PANTHER" id="PTHR11390:SF21">
    <property type="entry name" value="DNA TOPOISOMERASE 3-ALPHA"/>
    <property type="match status" value="1"/>
</dbReference>
<keyword evidence="8" id="KW-0413">Isomerase</keyword>
<dbReference type="GO" id="GO:0006265">
    <property type="term" value="P:DNA topological change"/>
    <property type="evidence" value="ECO:0007669"/>
    <property type="project" value="InterPro"/>
</dbReference>
<evidence type="ECO:0000256" key="10">
    <source>
        <dbReference type="ARBA" id="ARBA00031985"/>
    </source>
</evidence>
<name>A0A2S1KRR0_9LACO</name>
<dbReference type="InterPro" id="IPR025589">
    <property type="entry name" value="Toprim_C_rpt"/>
</dbReference>
<dbReference type="InterPro" id="IPR013825">
    <property type="entry name" value="Topo_IA_cen_sub2"/>
</dbReference>
<dbReference type="GO" id="GO:0003917">
    <property type="term" value="F:DNA topoisomerase type I (single strand cut, ATP-independent) activity"/>
    <property type="evidence" value="ECO:0007669"/>
    <property type="project" value="UniProtKB-EC"/>
</dbReference>
<dbReference type="InterPro" id="IPR013497">
    <property type="entry name" value="Topo_IA_cen"/>
</dbReference>
<dbReference type="PRINTS" id="PR00417">
    <property type="entry name" value="PRTPISMRASEI"/>
</dbReference>
<dbReference type="InterPro" id="IPR023406">
    <property type="entry name" value="Topo_IA_AS"/>
</dbReference>
<dbReference type="Gene3D" id="2.70.20.10">
    <property type="entry name" value="Topoisomerase I, domain 3"/>
    <property type="match status" value="1"/>
</dbReference>
<dbReference type="InterPro" id="IPR006171">
    <property type="entry name" value="TOPRIM_dom"/>
</dbReference>
<evidence type="ECO:0000256" key="2">
    <source>
        <dbReference type="ARBA" id="ARBA00009446"/>
    </source>
</evidence>
<evidence type="ECO:0000256" key="11">
    <source>
        <dbReference type="ARBA" id="ARBA00032235"/>
    </source>
</evidence>
<evidence type="ECO:0000313" key="16">
    <source>
        <dbReference type="Proteomes" id="UP000244870"/>
    </source>
</evidence>
<dbReference type="NCBIfam" id="NF005829">
    <property type="entry name" value="PRK07726.1"/>
    <property type="match status" value="1"/>
</dbReference>
<evidence type="ECO:0000256" key="1">
    <source>
        <dbReference type="ARBA" id="ARBA00000213"/>
    </source>
</evidence>
<evidence type="ECO:0000256" key="3">
    <source>
        <dbReference type="ARBA" id="ARBA00012891"/>
    </source>
</evidence>
<dbReference type="PANTHER" id="PTHR11390">
    <property type="entry name" value="PROKARYOTIC DNA TOPOISOMERASE"/>
    <property type="match status" value="1"/>
</dbReference>
<gene>
    <name evidence="15" type="ORF">B6254_1278</name>
</gene>
<dbReference type="Proteomes" id="UP000244870">
    <property type="component" value="Chromosome"/>
</dbReference>
<dbReference type="EC" id="5.6.2.1" evidence="3"/>
<sequence>MKTVILAEKPSQARAYVDAMTTSERGEGFYTVTDPVLNGTATITYGFGHLVALAEPSAYGEQYAKWDLAQLPLFPDQYQFVVPDDKKKQFNIVKRFLQDADTIIVATDSDREGENIAWSIMKQTGIDLKTKTLKRLWINSLEKEAILTGFANLRDGWDYYPAFQEAQTRQISDWLVGMNGSPLYTLLLREKGIRGVYSIGRVQTPTLYLVYQRDLAIQNFKPTPYSELKATITTNNGEFTAHLEPNTRFSDSQSLNQFMAEHQVIMGKQIATITDVQRQAKKTASPRLFSLSGLQSAINKQYHASASDVLKAVQTLYEAKLLTYPRTDTAYITEQEFQYLSENLSAYQSLLPAAIQLTPSDPKSRYVNGKKVQEHHAIIVTKTVPTADKLAGFTQLEQQVYELVFKTTMAMFLPDYEYEETVIITQVGQALFKATGRVPIKPGWKALFASDNAQQASEHDEDDSQGNAVLSVVQTGQTVQADVVADQKMTKPPVPYTEGTLITAMKTAGKTVTDESSQEILKETEGIGTEATRANVLETLKNRGYLLVEKNKLRVSTQGATLCQAVALQPLLTSAEMTASWEKALQEIGTEQRTQANFLNQIQRFVQKLVDEVPGQLATNPVFNKQIAAHKTAQAEADAASKLGQCPKCHVGQLVDRGKFYGCDNYKAGHCEFSLPKHWSGKSITPTAIQSLLKTGRTNKLSGFISKKTGNKFSAVLTLKDGKLAFDFGK</sequence>
<keyword evidence="6" id="KW-0799">Topoisomerase</keyword>
<dbReference type="InterPro" id="IPR005738">
    <property type="entry name" value="TopoIII"/>
</dbReference>
<dbReference type="InterPro" id="IPR034144">
    <property type="entry name" value="TOPRIM_TopoIII"/>
</dbReference>
<evidence type="ECO:0000256" key="4">
    <source>
        <dbReference type="ARBA" id="ARBA00022723"/>
    </source>
</evidence>
<comment type="similarity">
    <text evidence="2">Belongs to the type IA topoisomerase family.</text>
</comment>
<dbReference type="GO" id="GO:0003677">
    <property type="term" value="F:DNA binding"/>
    <property type="evidence" value="ECO:0007669"/>
    <property type="project" value="UniProtKB-KW"/>
</dbReference>
<dbReference type="CDD" id="cd00186">
    <property type="entry name" value="TOP1Ac"/>
    <property type="match status" value="1"/>
</dbReference>
<dbReference type="NCBIfam" id="TIGR01056">
    <property type="entry name" value="topB"/>
    <property type="match status" value="1"/>
</dbReference>
<evidence type="ECO:0000256" key="7">
    <source>
        <dbReference type="ARBA" id="ARBA00023125"/>
    </source>
</evidence>
<dbReference type="InterPro" id="IPR013826">
    <property type="entry name" value="Topo_IA_cen_sub3"/>
</dbReference>
<reference evidence="15 16" key="1">
    <citation type="submission" date="2017-04" db="EMBL/GenBank/DDBJ databases">
        <title>Weissella cibaria strain m2 complete genome.</title>
        <authorList>
            <person name="Pan Q."/>
            <person name="Tan M."/>
            <person name="Yao F."/>
            <person name="Su S."/>
        </authorList>
    </citation>
    <scope>NUCLEOTIDE SEQUENCE [LARGE SCALE GENOMIC DNA]</scope>
    <source>
        <strain evidence="15 16">M2</strain>
    </source>
</reference>
<feature type="domain" description="Topo IA-type catalytic" evidence="14">
    <location>
        <begin position="159"/>
        <end position="610"/>
    </location>
</feature>
<dbReference type="Pfam" id="PF01131">
    <property type="entry name" value="Topoisom_bac"/>
    <property type="match status" value="1"/>
</dbReference>
<evidence type="ECO:0000313" key="15">
    <source>
        <dbReference type="EMBL" id="AWF95682.1"/>
    </source>
</evidence>
<accession>A0A2S1KRR0</accession>
<dbReference type="InterPro" id="IPR003601">
    <property type="entry name" value="Topo_IA_2"/>
</dbReference>
<proteinExistence type="inferred from homology"/>
<dbReference type="RefSeq" id="WP_108730496.1">
    <property type="nucleotide sequence ID" value="NZ_CP020928.1"/>
</dbReference>
<dbReference type="GO" id="GO:0006310">
    <property type="term" value="P:DNA recombination"/>
    <property type="evidence" value="ECO:0007669"/>
    <property type="project" value="TreeGrafter"/>
</dbReference>
<dbReference type="InterPro" id="IPR023405">
    <property type="entry name" value="Topo_IA_core_domain"/>
</dbReference>
<protein>
    <recommendedName>
        <fullName evidence="3">DNA topoisomerase</fullName>
        <ecNumber evidence="3">5.6.2.1</ecNumber>
    </recommendedName>
    <alternativeName>
        <fullName evidence="12">Omega-protein</fullName>
    </alternativeName>
    <alternativeName>
        <fullName evidence="11">Relaxing enzyme</fullName>
    </alternativeName>
    <alternativeName>
        <fullName evidence="9">Swivelase</fullName>
    </alternativeName>
    <alternativeName>
        <fullName evidence="10">Untwisting enzyme</fullName>
    </alternativeName>
</protein>
<keyword evidence="4" id="KW-0479">Metal-binding</keyword>
<dbReference type="Gene3D" id="3.40.50.140">
    <property type="match status" value="1"/>
</dbReference>
<dbReference type="PROSITE" id="PS52039">
    <property type="entry name" value="TOPO_IA_2"/>
    <property type="match status" value="1"/>
</dbReference>
<keyword evidence="7" id="KW-0238">DNA-binding</keyword>
<dbReference type="Gene3D" id="1.10.460.10">
    <property type="entry name" value="Topoisomerase I, domain 2"/>
    <property type="match status" value="1"/>
</dbReference>
<dbReference type="SMART" id="SM00493">
    <property type="entry name" value="TOPRIM"/>
    <property type="match status" value="1"/>
</dbReference>
<dbReference type="InterPro" id="IPR013824">
    <property type="entry name" value="Topo_IA_cen_sub1"/>
</dbReference>
<dbReference type="Pfam" id="PF13342">
    <property type="entry name" value="Toprim_Crpt"/>
    <property type="match status" value="1"/>
</dbReference>
<dbReference type="SUPFAM" id="SSF56712">
    <property type="entry name" value="Prokaryotic type I DNA topoisomerase"/>
    <property type="match status" value="1"/>
</dbReference>
<dbReference type="Pfam" id="PF01751">
    <property type="entry name" value="Toprim"/>
    <property type="match status" value="1"/>
</dbReference>
<dbReference type="InterPro" id="IPR000380">
    <property type="entry name" value="Topo_IA"/>
</dbReference>
<feature type="domain" description="Toprim" evidence="13">
    <location>
        <begin position="1"/>
        <end position="143"/>
    </location>
</feature>
<evidence type="ECO:0000256" key="5">
    <source>
        <dbReference type="ARBA" id="ARBA00022842"/>
    </source>
</evidence>
<evidence type="ECO:0000259" key="13">
    <source>
        <dbReference type="PROSITE" id="PS50880"/>
    </source>
</evidence>
<dbReference type="Gene3D" id="1.10.290.10">
    <property type="entry name" value="Topoisomerase I, domain 4"/>
    <property type="match status" value="1"/>
</dbReference>
<keyword evidence="5" id="KW-0460">Magnesium</keyword>